<gene>
    <name evidence="3" type="ORF">GCM10010238_22180</name>
</gene>
<accession>A0A918GFI0</accession>
<proteinExistence type="predicted"/>
<keyword evidence="4" id="KW-1185">Reference proteome</keyword>
<evidence type="ECO:0000313" key="4">
    <source>
        <dbReference type="Proteomes" id="UP000653493"/>
    </source>
</evidence>
<feature type="region of interest" description="Disordered" evidence="1">
    <location>
        <begin position="1"/>
        <end position="62"/>
    </location>
</feature>
<sequence>MITPPGHLDAKRPGDRANGSGAGRSEGSEPACRDLRPGPAPEPGPAGPAHSRPSPRSPPYAQLAAGFGIGVTTAYRYVAEAVELLAALAPALLRPARETR</sequence>
<evidence type="ECO:0000256" key="1">
    <source>
        <dbReference type="SAM" id="MobiDB-lite"/>
    </source>
</evidence>
<reference evidence="3" key="2">
    <citation type="submission" date="2020-09" db="EMBL/GenBank/DDBJ databases">
        <authorList>
            <person name="Sun Q."/>
            <person name="Ohkuma M."/>
        </authorList>
    </citation>
    <scope>NUCLEOTIDE SEQUENCE</scope>
    <source>
        <strain evidence="3">JCM 4234</strain>
    </source>
</reference>
<protein>
    <recommendedName>
        <fullName evidence="2">Transposase Helix-turn-helix domain-containing protein</fullName>
    </recommendedName>
</protein>
<organism evidence="3 4">
    <name type="scientific">Streptomyces griseoviridis</name>
    <dbReference type="NCBI Taxonomy" id="45398"/>
    <lineage>
        <taxon>Bacteria</taxon>
        <taxon>Bacillati</taxon>
        <taxon>Actinomycetota</taxon>
        <taxon>Actinomycetes</taxon>
        <taxon>Kitasatosporales</taxon>
        <taxon>Streptomycetaceae</taxon>
        <taxon>Streptomyces</taxon>
    </lineage>
</organism>
<name>A0A918GFI0_STRGD</name>
<dbReference type="EMBL" id="BMSL01000004">
    <property type="protein sequence ID" value="GGS32563.1"/>
    <property type="molecule type" value="Genomic_DNA"/>
</dbReference>
<dbReference type="InterPro" id="IPR027805">
    <property type="entry name" value="Transposase_HTH_dom"/>
</dbReference>
<dbReference type="Pfam" id="PF13613">
    <property type="entry name" value="HTH_Tnp_4"/>
    <property type="match status" value="1"/>
</dbReference>
<evidence type="ECO:0000313" key="3">
    <source>
        <dbReference type="EMBL" id="GGS32563.1"/>
    </source>
</evidence>
<feature type="domain" description="Transposase Helix-turn-helix" evidence="2">
    <location>
        <begin position="58"/>
        <end position="89"/>
    </location>
</feature>
<reference evidence="3" key="1">
    <citation type="journal article" date="2014" name="Int. J. Syst. Evol. Microbiol.">
        <title>Complete genome sequence of Corynebacterium casei LMG S-19264T (=DSM 44701T), isolated from a smear-ripened cheese.</title>
        <authorList>
            <consortium name="US DOE Joint Genome Institute (JGI-PGF)"/>
            <person name="Walter F."/>
            <person name="Albersmeier A."/>
            <person name="Kalinowski J."/>
            <person name="Ruckert C."/>
        </authorList>
    </citation>
    <scope>NUCLEOTIDE SEQUENCE</scope>
    <source>
        <strain evidence="3">JCM 4234</strain>
    </source>
</reference>
<comment type="caution">
    <text evidence="3">The sequence shown here is derived from an EMBL/GenBank/DDBJ whole genome shotgun (WGS) entry which is preliminary data.</text>
</comment>
<dbReference type="Proteomes" id="UP000653493">
    <property type="component" value="Unassembled WGS sequence"/>
</dbReference>
<evidence type="ECO:0000259" key="2">
    <source>
        <dbReference type="Pfam" id="PF13613"/>
    </source>
</evidence>
<dbReference type="AlphaFoldDB" id="A0A918GFI0"/>